<organism evidence="2 3">
    <name type="scientific">Lactobacillus johnsonii</name>
    <dbReference type="NCBI Taxonomy" id="33959"/>
    <lineage>
        <taxon>Bacteria</taxon>
        <taxon>Bacillati</taxon>
        <taxon>Bacillota</taxon>
        <taxon>Bacilli</taxon>
        <taxon>Lactobacillales</taxon>
        <taxon>Lactobacillaceae</taxon>
        <taxon>Lactobacillus</taxon>
    </lineage>
</organism>
<sequence>MYSFRKEEFIMKKNKLAKMAAAVLMTGSIAALGTSKVNAEDGASSATQKSSTATFTIDTGKAKLTLDEVPSFVFGGESGVDPADIYAKKTVDGTGSGKVQITDTRLNAAGWDLTVSKTTALTSGSSSIEGDLTFTPSSFSFMTGSDGKTKIDATGWTFSKTPTLNLPSASSAAIASSTGMDKGTGSATVSSANLKFTKIDNTLAPGTYTSNLTWNLGTHTNESGLASE</sequence>
<feature type="domain" description="WxL" evidence="1">
    <location>
        <begin position="61"/>
        <end position="217"/>
    </location>
</feature>
<name>A0A267M5E1_LACJH</name>
<protein>
    <recommendedName>
        <fullName evidence="1">WxL domain-containing protein</fullName>
    </recommendedName>
</protein>
<proteinExistence type="predicted"/>
<accession>A0A267M5E1</accession>
<reference evidence="2 3" key="1">
    <citation type="submission" date="2017-05" db="EMBL/GenBank/DDBJ databases">
        <title>Lactobacillus johnsonii from commercial turkeys.</title>
        <authorList>
            <person name="Johnson T.J."/>
            <person name="Youmans B."/>
        </authorList>
    </citation>
    <scope>NUCLEOTIDE SEQUENCE [LARGE SCALE GENOMIC DNA]</scope>
    <source>
        <strain evidence="2 3">UMNLJ114</strain>
    </source>
</reference>
<dbReference type="Pfam" id="PF13731">
    <property type="entry name" value="WxL"/>
    <property type="match status" value="1"/>
</dbReference>
<dbReference type="EMBL" id="NIBD01000037">
    <property type="protein sequence ID" value="PAB54632.1"/>
    <property type="molecule type" value="Genomic_DNA"/>
</dbReference>
<evidence type="ECO:0000313" key="2">
    <source>
        <dbReference type="EMBL" id="PAB54632.1"/>
    </source>
</evidence>
<dbReference type="AlphaFoldDB" id="A0A267M5E1"/>
<dbReference type="Proteomes" id="UP000216008">
    <property type="component" value="Unassembled WGS sequence"/>
</dbReference>
<evidence type="ECO:0000259" key="1">
    <source>
        <dbReference type="Pfam" id="PF13731"/>
    </source>
</evidence>
<gene>
    <name evidence="2" type="ORF">A3Q24_07390</name>
</gene>
<comment type="caution">
    <text evidence="2">The sequence shown here is derived from an EMBL/GenBank/DDBJ whole genome shotgun (WGS) entry which is preliminary data.</text>
</comment>
<dbReference type="InterPro" id="IPR027994">
    <property type="entry name" value="WxL_dom"/>
</dbReference>
<evidence type="ECO:0000313" key="3">
    <source>
        <dbReference type="Proteomes" id="UP000216008"/>
    </source>
</evidence>